<evidence type="ECO:0000256" key="2">
    <source>
        <dbReference type="SAM" id="Phobius"/>
    </source>
</evidence>
<feature type="transmembrane region" description="Helical" evidence="2">
    <location>
        <begin position="538"/>
        <end position="559"/>
    </location>
</feature>
<dbReference type="Proteomes" id="UP000327478">
    <property type="component" value="Chromosome"/>
</dbReference>
<reference evidence="5 6" key="1">
    <citation type="submission" date="2019-10" db="EMBL/GenBank/DDBJ databases">
        <authorList>
            <person name="Dong K."/>
        </authorList>
    </citation>
    <scope>NUCLEOTIDE SEQUENCE [LARGE SCALE GENOMIC DNA]</scope>
    <source>
        <strain evidence="5">dk386</strain>
        <strain evidence="4">Dk386</strain>
        <strain evidence="3">Dk771</strain>
        <strain evidence="6">dk771</strain>
    </source>
</reference>
<keyword evidence="2" id="KW-1133">Transmembrane helix</keyword>
<sequence length="616" mass="69289">MRPDAKPEGPRQSMSWLHTWASLILGWLLYAIFLTGTLSFFQNEISTWMKPEFHQSVPQPSQIEQTRVALDYLQQHHADAGSWSIQLPNSRQNVTTISVRGVDEDPRARRGGTRITLDSATGEVLEARETRGGSFLYRFHFELYGLPRMWARWIVGIATLLMLVAIISGVITHKKIFKDFFTFRPGKGQRSWLDAHNATAVFALPFHIMITFSGLLLLLFTIMPWGVNQIYENRGAFLQEQRKSLIQDNGNKAESKEGRDERGGMSARGDGEERGLRNSEGHAERGNMQARGDHAEGRQERSKGEGRPRGKNEHAAMNVRGDGEGRRGRDEGRRERPAALTDFEPIFATAQKEWPKNEVATITIIKPNTSKAEIELKALNGVSVAYRNVYPSLAFNGVNGELKTDQTVFKTPSVANGIYNVFTSLHEARGVDLALRWLLFMSGVVGTLMIATGLILWCIKRAPQQQKQGYKSFGYRLVEVTNIAAIIGLPIACAAYFYANRFIPADMAMRLNWEIRSFFIVWALVLVYAIIRNHRQAWLELLAFATIAFALLPIVNVLTGGQALWNTITNGQWMIASFDLAMWVMALIFLFAFKRVKSHKGLATKKGKVAIEESVS</sequence>
<evidence type="ECO:0000256" key="1">
    <source>
        <dbReference type="SAM" id="MobiDB-lite"/>
    </source>
</evidence>
<feature type="transmembrane region" description="Helical" evidence="2">
    <location>
        <begin position="571"/>
        <end position="593"/>
    </location>
</feature>
<dbReference type="PANTHER" id="PTHR34219">
    <property type="entry name" value="IRON-REGULATED INNER MEMBRANE PROTEIN-RELATED"/>
    <property type="match status" value="1"/>
</dbReference>
<dbReference type="InterPro" id="IPR005625">
    <property type="entry name" value="PepSY-ass_TM"/>
</dbReference>
<evidence type="ECO:0000313" key="3">
    <source>
        <dbReference type="EMBL" id="MQW92181.1"/>
    </source>
</evidence>
<dbReference type="RefSeq" id="WP_153371052.1">
    <property type="nucleotide sequence ID" value="NZ_CP045650.1"/>
</dbReference>
<evidence type="ECO:0000313" key="6">
    <source>
        <dbReference type="Proteomes" id="UP000480556"/>
    </source>
</evidence>
<feature type="compositionally biased region" description="Basic and acidic residues" evidence="1">
    <location>
        <begin position="247"/>
        <end position="314"/>
    </location>
</feature>
<feature type="region of interest" description="Disordered" evidence="1">
    <location>
        <begin position="247"/>
        <end position="340"/>
    </location>
</feature>
<keyword evidence="2" id="KW-0812">Transmembrane</keyword>
<dbReference type="Proteomes" id="UP000480556">
    <property type="component" value="Unassembled WGS sequence"/>
</dbReference>
<dbReference type="EMBL" id="WITK01000010">
    <property type="protein sequence ID" value="MQW92181.1"/>
    <property type="molecule type" value="Genomic_DNA"/>
</dbReference>
<accession>A0A5Q0P208</accession>
<dbReference type="AlphaFoldDB" id="A0A5Q0P208"/>
<feature type="transmembrane region" description="Helical" evidence="2">
    <location>
        <begin position="480"/>
        <end position="499"/>
    </location>
</feature>
<feature type="transmembrane region" description="Helical" evidence="2">
    <location>
        <begin position="511"/>
        <end position="531"/>
    </location>
</feature>
<proteinExistence type="predicted"/>
<protein>
    <submittedName>
        <fullName evidence="3">PepSY domain-containing protein</fullName>
    </submittedName>
</protein>
<feature type="transmembrane region" description="Helical" evidence="2">
    <location>
        <begin position="200"/>
        <end position="225"/>
    </location>
</feature>
<feature type="compositionally biased region" description="Basic and acidic residues" evidence="1">
    <location>
        <begin position="321"/>
        <end position="337"/>
    </location>
</feature>
<gene>
    <name evidence="4" type="ORF">GFH30_04210</name>
    <name evidence="3" type="ORF">GHJ48_07220</name>
</gene>
<name>A0A5Q0P208_9GAMM</name>
<evidence type="ECO:0000313" key="5">
    <source>
        <dbReference type="Proteomes" id="UP000327478"/>
    </source>
</evidence>
<evidence type="ECO:0000313" key="4">
    <source>
        <dbReference type="EMBL" id="QGA10652.1"/>
    </source>
</evidence>
<feature type="transmembrane region" description="Helical" evidence="2">
    <location>
        <begin position="437"/>
        <end position="459"/>
    </location>
</feature>
<feature type="transmembrane region" description="Helical" evidence="2">
    <location>
        <begin position="150"/>
        <end position="171"/>
    </location>
</feature>
<keyword evidence="2" id="KW-0472">Membrane</keyword>
<feature type="transmembrane region" description="Helical" evidence="2">
    <location>
        <begin position="20"/>
        <end position="41"/>
    </location>
</feature>
<dbReference type="EMBL" id="CP045650">
    <property type="protein sequence ID" value="QGA10652.1"/>
    <property type="molecule type" value="Genomic_DNA"/>
</dbReference>
<organism evidence="3 6">
    <name type="scientific">Acinetobacter wanghuae</name>
    <dbReference type="NCBI Taxonomy" id="2662362"/>
    <lineage>
        <taxon>Bacteria</taxon>
        <taxon>Pseudomonadati</taxon>
        <taxon>Pseudomonadota</taxon>
        <taxon>Gammaproteobacteria</taxon>
        <taxon>Moraxellales</taxon>
        <taxon>Moraxellaceae</taxon>
        <taxon>Acinetobacter</taxon>
    </lineage>
</organism>
<keyword evidence="5" id="KW-1185">Reference proteome</keyword>
<dbReference type="Pfam" id="PF03929">
    <property type="entry name" value="PepSY_TM"/>
    <property type="match status" value="1"/>
</dbReference>
<dbReference type="PANTHER" id="PTHR34219:SF4">
    <property type="entry name" value="PEPSY DOMAIN-CONTAINING PROTEIN"/>
    <property type="match status" value="1"/>
</dbReference>